<evidence type="ECO:0000256" key="1">
    <source>
        <dbReference type="SAM" id="MobiDB-lite"/>
    </source>
</evidence>
<dbReference type="InterPro" id="IPR012940">
    <property type="entry name" value="NABP"/>
</dbReference>
<accession>A0A8T2ZI58</accession>
<keyword evidence="4" id="KW-1185">Reference proteome</keyword>
<feature type="region of interest" description="Disordered" evidence="1">
    <location>
        <begin position="32"/>
        <end position="56"/>
    </location>
</feature>
<dbReference type="EMBL" id="JACEGQ020000002">
    <property type="protein sequence ID" value="KAH8516981.1"/>
    <property type="molecule type" value="Genomic_DNA"/>
</dbReference>
<proteinExistence type="predicted"/>
<sequence length="170" mass="18432">MKVNLLYSYAAALGASLSRSTTLDPQHVARALSPCPTPIGQGRVSTSEKRGNASSNSFIGVSSGTIREPSEMVAAFSGMNLATNGGADEESHFPSQVEQDVDSHQNYLFGLQGGRNHLKQNTYMKNSESGHFMSSVPPSAILSVKGKYTIFPIFFYHMFYTQISCQNVLV</sequence>
<name>A0A8T2ZI58_POPDE</name>
<dbReference type="Proteomes" id="UP000807159">
    <property type="component" value="Chromosome 2"/>
</dbReference>
<reference evidence="3" key="1">
    <citation type="journal article" date="2021" name="J. Hered.">
        <title>Genome Assembly of Salicaceae Populus deltoides (Eastern Cottonwood) I-69 Based on Nanopore Sequencing and Hi-C Technologies.</title>
        <authorList>
            <person name="Bai S."/>
            <person name="Wu H."/>
            <person name="Zhang J."/>
            <person name="Pan Z."/>
            <person name="Zhao W."/>
            <person name="Li Z."/>
            <person name="Tong C."/>
        </authorList>
    </citation>
    <scope>NUCLEOTIDE SEQUENCE</scope>
    <source>
        <tissue evidence="3">Leaf</tissue>
    </source>
</reference>
<dbReference type="AlphaFoldDB" id="A0A8T2ZI58"/>
<feature type="domain" description="Nucleic acid binding NABP" evidence="2">
    <location>
        <begin position="30"/>
        <end position="135"/>
    </location>
</feature>
<evidence type="ECO:0000313" key="4">
    <source>
        <dbReference type="Proteomes" id="UP000807159"/>
    </source>
</evidence>
<gene>
    <name evidence="3" type="ORF">H0E87_005077</name>
</gene>
<evidence type="ECO:0000313" key="3">
    <source>
        <dbReference type="EMBL" id="KAH8516981.1"/>
    </source>
</evidence>
<dbReference type="Pfam" id="PF07990">
    <property type="entry name" value="NABP"/>
    <property type="match status" value="1"/>
</dbReference>
<evidence type="ECO:0000259" key="2">
    <source>
        <dbReference type="Pfam" id="PF07990"/>
    </source>
</evidence>
<comment type="caution">
    <text evidence="3">The sequence shown here is derived from an EMBL/GenBank/DDBJ whole genome shotgun (WGS) entry which is preliminary data.</text>
</comment>
<protein>
    <recommendedName>
        <fullName evidence="2">Nucleic acid binding NABP domain-containing protein</fullName>
    </recommendedName>
</protein>
<organism evidence="3 4">
    <name type="scientific">Populus deltoides</name>
    <name type="common">Eastern poplar</name>
    <name type="synonym">Eastern cottonwood</name>
    <dbReference type="NCBI Taxonomy" id="3696"/>
    <lineage>
        <taxon>Eukaryota</taxon>
        <taxon>Viridiplantae</taxon>
        <taxon>Streptophyta</taxon>
        <taxon>Embryophyta</taxon>
        <taxon>Tracheophyta</taxon>
        <taxon>Spermatophyta</taxon>
        <taxon>Magnoliopsida</taxon>
        <taxon>eudicotyledons</taxon>
        <taxon>Gunneridae</taxon>
        <taxon>Pentapetalae</taxon>
        <taxon>rosids</taxon>
        <taxon>fabids</taxon>
        <taxon>Malpighiales</taxon>
        <taxon>Salicaceae</taxon>
        <taxon>Saliceae</taxon>
        <taxon>Populus</taxon>
    </lineage>
</organism>